<keyword evidence="2" id="KW-1185">Reference proteome</keyword>
<proteinExistence type="predicted"/>
<gene>
    <name evidence="1" type="ORF">ALC57_09294</name>
</gene>
<dbReference type="AlphaFoldDB" id="A0A151J601"/>
<name>A0A151J601_9HYME</name>
<reference evidence="1 2" key="1">
    <citation type="submission" date="2015-09" db="EMBL/GenBank/DDBJ databases">
        <title>Trachymyrmex cornetzi WGS genome.</title>
        <authorList>
            <person name="Nygaard S."/>
            <person name="Hu H."/>
            <person name="Boomsma J."/>
            <person name="Zhang G."/>
        </authorList>
    </citation>
    <scope>NUCLEOTIDE SEQUENCE [LARGE SCALE GENOMIC DNA]</scope>
    <source>
        <strain evidence="1">Tcor2-1</strain>
        <tissue evidence="1">Whole body</tissue>
    </source>
</reference>
<accession>A0A151J601</accession>
<dbReference type="EMBL" id="KQ979970">
    <property type="protein sequence ID" value="KYN18419.1"/>
    <property type="molecule type" value="Genomic_DNA"/>
</dbReference>
<organism evidence="1 2">
    <name type="scientific">Trachymyrmex cornetzi</name>
    <dbReference type="NCBI Taxonomy" id="471704"/>
    <lineage>
        <taxon>Eukaryota</taxon>
        <taxon>Metazoa</taxon>
        <taxon>Ecdysozoa</taxon>
        <taxon>Arthropoda</taxon>
        <taxon>Hexapoda</taxon>
        <taxon>Insecta</taxon>
        <taxon>Pterygota</taxon>
        <taxon>Neoptera</taxon>
        <taxon>Endopterygota</taxon>
        <taxon>Hymenoptera</taxon>
        <taxon>Apocrita</taxon>
        <taxon>Aculeata</taxon>
        <taxon>Formicoidea</taxon>
        <taxon>Formicidae</taxon>
        <taxon>Myrmicinae</taxon>
        <taxon>Trachymyrmex</taxon>
    </lineage>
</organism>
<sequence>MEALTRYAQLAELRKEHQFLLLRTQYVSGAWTRLDSGNDRCGRNTGIARMQEQDSRCIG</sequence>
<protein>
    <submittedName>
        <fullName evidence="1">Uncharacterized protein</fullName>
    </submittedName>
</protein>
<evidence type="ECO:0000313" key="1">
    <source>
        <dbReference type="EMBL" id="KYN18419.1"/>
    </source>
</evidence>
<evidence type="ECO:0000313" key="2">
    <source>
        <dbReference type="Proteomes" id="UP000078492"/>
    </source>
</evidence>
<dbReference type="Proteomes" id="UP000078492">
    <property type="component" value="Unassembled WGS sequence"/>
</dbReference>